<comment type="caution">
    <text evidence="2">The sequence shown here is derived from an EMBL/GenBank/DDBJ whole genome shotgun (WGS) entry which is preliminary data.</text>
</comment>
<dbReference type="Proteomes" id="UP000321927">
    <property type="component" value="Unassembled WGS sequence"/>
</dbReference>
<accession>A0A2W7QM73</accession>
<feature type="domain" description="DUF6443" evidence="1">
    <location>
        <begin position="5"/>
        <end position="123"/>
    </location>
</feature>
<evidence type="ECO:0000313" key="3">
    <source>
        <dbReference type="EMBL" id="TXD75363.1"/>
    </source>
</evidence>
<dbReference type="InterPro" id="IPR045619">
    <property type="entry name" value="DUF6443"/>
</dbReference>
<proteinExistence type="predicted"/>
<evidence type="ECO:0000313" key="5">
    <source>
        <dbReference type="Proteomes" id="UP000321927"/>
    </source>
</evidence>
<organism evidence="2 4">
    <name type="scientific">Algoriphagus ratkowskyi</name>
    <dbReference type="NCBI Taxonomy" id="57028"/>
    <lineage>
        <taxon>Bacteria</taxon>
        <taxon>Pseudomonadati</taxon>
        <taxon>Bacteroidota</taxon>
        <taxon>Cytophagia</taxon>
        <taxon>Cytophagales</taxon>
        <taxon>Cyclobacteriaceae</taxon>
        <taxon>Algoriphagus</taxon>
    </lineage>
</organism>
<dbReference type="OrthoDB" id="976756at2"/>
<name>A0A2W7QM73_9BACT</name>
<gene>
    <name evidence="3" type="ORF">ESW18_20810</name>
    <name evidence="2" type="ORF">LV84_04285</name>
</gene>
<evidence type="ECO:0000313" key="2">
    <source>
        <dbReference type="EMBL" id="PZX49221.1"/>
    </source>
</evidence>
<dbReference type="Pfam" id="PF20041">
    <property type="entry name" value="DUF6443"/>
    <property type="match status" value="1"/>
</dbReference>
<sequence>MTEGTPNQSYKSVTYLDGLGRPKQSIAIQGTVNSKDLITPIGYDEFGRQQKEYLPYFENSGIQDGRYRSNAIVDQEQRITEIHGDSFGFVEKQFESSPLNRILKTSSPGTPWKMGSGREIKFEERPNDSSDVVRLFTVNSSGLPVTDSFYEPGELWVKITKDEHNRIFQVFTNKQGQLVLNKDQGPDWPTYEGNGNGWLETYYNYDLFGNQNTVIPPQAVSIMLGQSNFGLSTNTDLLNEQCYQYRYDSRQRLIEKKLPGKGWEYMIYDLQDRMVGIQDANLRISNEWIYSKYDALGRLIMTGKTVDAGSRDSITAGITGTNNTVLGGTTTPTSSGGWPSNEGTVLSAYYYDSYDLIGGYNYQKPTGHPDFPDASANVHGLLTAKKTRNLVNDLFFTTLIYYDRKARSIQQIESHQLNGDVKTSTKYNFENQAIETITELTGNQTAKIRRRFVYNNAGALQNVFHQINQDSEVLISNLIYDDLGKLKTKSFLDFNLSYDYNIRNWLKEISSTSAQIFKQKLYYESEGNFYRWDGNISRIDWWDKDGKEHRYHYQYDLAGRLHVGNYSAPGFADENDNYSIHGVRYNNNGNIKTLYRMGQISTGNYNYTDKLSYHYLSNAQLNEYSNKLLRVEDNESGTNHLSLDFKPNTQSTQNYGYDANGNQISNSDKNIDQIEYNHLNLPSRVTFASGAGKIEYDYDADGVKRQQWFYTGTVLSSTKDYIGEFMFESGQLDYIIHEEGRVAYENSEFNYEYFVKDHLGNVR</sequence>
<reference evidence="2 4" key="1">
    <citation type="submission" date="2018-06" db="EMBL/GenBank/DDBJ databases">
        <title>Genomic Encyclopedia of Archaeal and Bacterial Type Strains, Phase II (KMG-II): from individual species to whole genera.</title>
        <authorList>
            <person name="Goeker M."/>
        </authorList>
    </citation>
    <scope>NUCLEOTIDE SEQUENCE [LARGE SCALE GENOMIC DNA]</scope>
    <source>
        <strain evidence="2 4">DSM 22686</strain>
    </source>
</reference>
<reference evidence="3 5" key="2">
    <citation type="submission" date="2019-08" db="EMBL/GenBank/DDBJ databases">
        <title>Genome of Algoriphagus ratkowskyi IC026.</title>
        <authorList>
            <person name="Bowman J.P."/>
        </authorList>
    </citation>
    <scope>NUCLEOTIDE SEQUENCE [LARGE SCALE GENOMIC DNA]</scope>
    <source>
        <strain evidence="3 5">IC026</strain>
    </source>
</reference>
<dbReference type="Gene3D" id="2.180.10.10">
    <property type="entry name" value="RHS repeat-associated core"/>
    <property type="match status" value="1"/>
</dbReference>
<evidence type="ECO:0000313" key="4">
    <source>
        <dbReference type="Proteomes" id="UP000249115"/>
    </source>
</evidence>
<dbReference type="EMBL" id="QKZU01000033">
    <property type="protein sequence ID" value="PZX49221.1"/>
    <property type="molecule type" value="Genomic_DNA"/>
</dbReference>
<evidence type="ECO:0000259" key="1">
    <source>
        <dbReference type="Pfam" id="PF20041"/>
    </source>
</evidence>
<dbReference type="EMBL" id="VORV01000030">
    <property type="protein sequence ID" value="TXD75363.1"/>
    <property type="molecule type" value="Genomic_DNA"/>
</dbReference>
<dbReference type="AlphaFoldDB" id="A0A2W7QM73"/>
<dbReference type="Proteomes" id="UP000249115">
    <property type="component" value="Unassembled WGS sequence"/>
</dbReference>
<keyword evidence="5" id="KW-1185">Reference proteome</keyword>
<protein>
    <recommendedName>
        <fullName evidence="1">DUF6443 domain-containing protein</fullName>
    </recommendedName>
</protein>
<dbReference type="RefSeq" id="WP_086503423.1">
    <property type="nucleotide sequence ID" value="NZ_MSSV01000042.1"/>
</dbReference>